<dbReference type="AlphaFoldDB" id="A0A0C3PIQ5"/>
<protein>
    <submittedName>
        <fullName evidence="2">Uncharacterized protein</fullName>
    </submittedName>
</protein>
<gene>
    <name evidence="2" type="ORF">M404DRAFT_378524</name>
</gene>
<feature type="signal peptide" evidence="1">
    <location>
        <begin position="1"/>
        <end position="29"/>
    </location>
</feature>
<keyword evidence="3" id="KW-1185">Reference proteome</keyword>
<reference evidence="3" key="2">
    <citation type="submission" date="2015-01" db="EMBL/GenBank/DDBJ databases">
        <title>Evolutionary Origins and Diversification of the Mycorrhizal Mutualists.</title>
        <authorList>
            <consortium name="DOE Joint Genome Institute"/>
            <consortium name="Mycorrhizal Genomics Consortium"/>
            <person name="Kohler A."/>
            <person name="Kuo A."/>
            <person name="Nagy L.G."/>
            <person name="Floudas D."/>
            <person name="Copeland A."/>
            <person name="Barry K.W."/>
            <person name="Cichocki N."/>
            <person name="Veneault-Fourrey C."/>
            <person name="LaButti K."/>
            <person name="Lindquist E.A."/>
            <person name="Lipzen A."/>
            <person name="Lundell T."/>
            <person name="Morin E."/>
            <person name="Murat C."/>
            <person name="Riley R."/>
            <person name="Ohm R."/>
            <person name="Sun H."/>
            <person name="Tunlid A."/>
            <person name="Henrissat B."/>
            <person name="Grigoriev I.V."/>
            <person name="Hibbett D.S."/>
            <person name="Martin F."/>
        </authorList>
    </citation>
    <scope>NUCLEOTIDE SEQUENCE [LARGE SCALE GENOMIC DNA]</scope>
    <source>
        <strain evidence="3">Marx 270</strain>
    </source>
</reference>
<dbReference type="EMBL" id="KN831958">
    <property type="protein sequence ID" value="KIO07994.1"/>
    <property type="molecule type" value="Genomic_DNA"/>
</dbReference>
<evidence type="ECO:0000313" key="2">
    <source>
        <dbReference type="EMBL" id="KIO07994.1"/>
    </source>
</evidence>
<name>A0A0C3PIQ5_PISTI</name>
<keyword evidence="1" id="KW-0732">Signal</keyword>
<accession>A0A0C3PIQ5</accession>
<evidence type="ECO:0000256" key="1">
    <source>
        <dbReference type="SAM" id="SignalP"/>
    </source>
</evidence>
<dbReference type="InParanoid" id="A0A0C3PIQ5"/>
<organism evidence="2 3">
    <name type="scientific">Pisolithus tinctorius Marx 270</name>
    <dbReference type="NCBI Taxonomy" id="870435"/>
    <lineage>
        <taxon>Eukaryota</taxon>
        <taxon>Fungi</taxon>
        <taxon>Dikarya</taxon>
        <taxon>Basidiomycota</taxon>
        <taxon>Agaricomycotina</taxon>
        <taxon>Agaricomycetes</taxon>
        <taxon>Agaricomycetidae</taxon>
        <taxon>Boletales</taxon>
        <taxon>Sclerodermatineae</taxon>
        <taxon>Pisolithaceae</taxon>
        <taxon>Pisolithus</taxon>
    </lineage>
</organism>
<dbReference type="Proteomes" id="UP000054217">
    <property type="component" value="Unassembled WGS sequence"/>
</dbReference>
<proteinExistence type="predicted"/>
<reference evidence="2 3" key="1">
    <citation type="submission" date="2014-04" db="EMBL/GenBank/DDBJ databases">
        <authorList>
            <consortium name="DOE Joint Genome Institute"/>
            <person name="Kuo A."/>
            <person name="Kohler A."/>
            <person name="Costa M.D."/>
            <person name="Nagy L.G."/>
            <person name="Floudas D."/>
            <person name="Copeland A."/>
            <person name="Barry K.W."/>
            <person name="Cichocki N."/>
            <person name="Veneault-Fourrey C."/>
            <person name="LaButti K."/>
            <person name="Lindquist E.A."/>
            <person name="Lipzen A."/>
            <person name="Lundell T."/>
            <person name="Morin E."/>
            <person name="Murat C."/>
            <person name="Sun H."/>
            <person name="Tunlid A."/>
            <person name="Henrissat B."/>
            <person name="Grigoriev I.V."/>
            <person name="Hibbett D.S."/>
            <person name="Martin F."/>
            <person name="Nordberg H.P."/>
            <person name="Cantor M.N."/>
            <person name="Hua S.X."/>
        </authorList>
    </citation>
    <scope>NUCLEOTIDE SEQUENCE [LARGE SCALE GENOMIC DNA]</scope>
    <source>
        <strain evidence="2 3">Marx 270</strain>
    </source>
</reference>
<sequence length="142" mass="15548">MGPYSLYGLVGCIFHILFGLGNSPRPTAGFQICTGTRHGTSGMYRARGTHESFASTGHPVPNSFLPVLYLSSADGPCTDDDKSTYVRYTGGNSAAVYPRRTATKSCSKKKTKSGTAIHHYTFSVSLTPFHSTYTWLFQELRH</sequence>
<evidence type="ECO:0000313" key="3">
    <source>
        <dbReference type="Proteomes" id="UP000054217"/>
    </source>
</evidence>
<dbReference type="HOGENOM" id="CLU_1816570_0_0_1"/>
<feature type="chain" id="PRO_5002167977" evidence="1">
    <location>
        <begin position="30"/>
        <end position="142"/>
    </location>
</feature>